<dbReference type="Proteomes" id="UP000001194">
    <property type="component" value="Unassembled WGS sequence"/>
</dbReference>
<evidence type="ECO:0000313" key="3">
    <source>
        <dbReference type="EMBL" id="EDR00413.1"/>
    </source>
</evidence>
<accession>B0DYC6</accession>
<dbReference type="HOGENOM" id="CLU_103448_0_0_1"/>
<keyword evidence="2" id="KW-0812">Transmembrane</keyword>
<keyword evidence="2" id="KW-0472">Membrane</keyword>
<keyword evidence="4" id="KW-1185">Reference proteome</keyword>
<evidence type="ECO:0000256" key="2">
    <source>
        <dbReference type="SAM" id="Phobius"/>
    </source>
</evidence>
<dbReference type="AlphaFoldDB" id="B0DYC6"/>
<dbReference type="OrthoDB" id="3358294at2759"/>
<dbReference type="KEGG" id="lbc:LACBIDRAFT_314349"/>
<dbReference type="EMBL" id="DS547150">
    <property type="protein sequence ID" value="EDR00413.1"/>
    <property type="molecule type" value="Genomic_DNA"/>
</dbReference>
<protein>
    <submittedName>
        <fullName evidence="3">Predicted protein</fullName>
    </submittedName>
</protein>
<keyword evidence="2" id="KW-1133">Transmembrane helix</keyword>
<sequence>MYPPLPLYAVPKDGQRASTNATTAAVAIEPPPAHLAIPDYSALENGSASATTEDAASLHPPAISCTQGDDSDLPLYRNVSERLPAYTSRPSPPRFGGHEPRTLPMILFKIGFCCPPMWILGASFVVVQCPSKWYPYPYRHPWLEGQQRTEAEKAAFMAHVRVVEVMWARRCFIALGMVLCFALAAGVTGFAIMDADNKIS</sequence>
<dbReference type="InParanoid" id="B0DYC6"/>
<evidence type="ECO:0000256" key="1">
    <source>
        <dbReference type="SAM" id="MobiDB-lite"/>
    </source>
</evidence>
<name>B0DYC6_LACBS</name>
<reference evidence="3 4" key="1">
    <citation type="journal article" date="2008" name="Nature">
        <title>The genome of Laccaria bicolor provides insights into mycorrhizal symbiosis.</title>
        <authorList>
            <person name="Martin F."/>
            <person name="Aerts A."/>
            <person name="Ahren D."/>
            <person name="Brun A."/>
            <person name="Danchin E.G.J."/>
            <person name="Duchaussoy F."/>
            <person name="Gibon J."/>
            <person name="Kohler A."/>
            <person name="Lindquist E."/>
            <person name="Pereda V."/>
            <person name="Salamov A."/>
            <person name="Shapiro H.J."/>
            <person name="Wuyts J."/>
            <person name="Blaudez D."/>
            <person name="Buee M."/>
            <person name="Brokstein P."/>
            <person name="Canbaeck B."/>
            <person name="Cohen D."/>
            <person name="Courty P.E."/>
            <person name="Coutinho P.M."/>
            <person name="Delaruelle C."/>
            <person name="Detter J.C."/>
            <person name="Deveau A."/>
            <person name="DiFazio S."/>
            <person name="Duplessis S."/>
            <person name="Fraissinet-Tachet L."/>
            <person name="Lucic E."/>
            <person name="Frey-Klett P."/>
            <person name="Fourrey C."/>
            <person name="Feussner I."/>
            <person name="Gay G."/>
            <person name="Grimwood J."/>
            <person name="Hoegger P.J."/>
            <person name="Jain P."/>
            <person name="Kilaru S."/>
            <person name="Labbe J."/>
            <person name="Lin Y.C."/>
            <person name="Legue V."/>
            <person name="Le Tacon F."/>
            <person name="Marmeisse R."/>
            <person name="Melayah D."/>
            <person name="Montanini B."/>
            <person name="Muratet M."/>
            <person name="Nehls U."/>
            <person name="Niculita-Hirzel H."/>
            <person name="Oudot-Le Secq M.P."/>
            <person name="Peter M."/>
            <person name="Quesneville H."/>
            <person name="Rajashekar B."/>
            <person name="Reich M."/>
            <person name="Rouhier N."/>
            <person name="Schmutz J."/>
            <person name="Yin T."/>
            <person name="Chalot M."/>
            <person name="Henrissat B."/>
            <person name="Kuees U."/>
            <person name="Lucas S."/>
            <person name="Van de Peer Y."/>
            <person name="Podila G.K."/>
            <person name="Polle A."/>
            <person name="Pukkila P.J."/>
            <person name="Richardson P.M."/>
            <person name="Rouze P."/>
            <person name="Sanders I.R."/>
            <person name="Stajich J.E."/>
            <person name="Tunlid A."/>
            <person name="Tuskan G."/>
            <person name="Grigoriev I.V."/>
        </authorList>
    </citation>
    <scope>NUCLEOTIDE SEQUENCE [LARGE SCALE GENOMIC DNA]</scope>
    <source>
        <strain evidence="4">S238N-H82 / ATCC MYA-4686</strain>
    </source>
</reference>
<feature type="region of interest" description="Disordered" evidence="1">
    <location>
        <begin position="46"/>
        <end position="70"/>
    </location>
</feature>
<organism evidence="4">
    <name type="scientific">Laccaria bicolor (strain S238N-H82 / ATCC MYA-4686)</name>
    <name type="common">Bicoloured deceiver</name>
    <name type="synonym">Laccaria laccata var. bicolor</name>
    <dbReference type="NCBI Taxonomy" id="486041"/>
    <lineage>
        <taxon>Eukaryota</taxon>
        <taxon>Fungi</taxon>
        <taxon>Dikarya</taxon>
        <taxon>Basidiomycota</taxon>
        <taxon>Agaricomycotina</taxon>
        <taxon>Agaricomycetes</taxon>
        <taxon>Agaricomycetidae</taxon>
        <taxon>Agaricales</taxon>
        <taxon>Agaricineae</taxon>
        <taxon>Hydnangiaceae</taxon>
        <taxon>Laccaria</taxon>
    </lineage>
</organism>
<evidence type="ECO:0000313" key="4">
    <source>
        <dbReference type="Proteomes" id="UP000001194"/>
    </source>
</evidence>
<gene>
    <name evidence="3" type="ORF">LACBIDRAFT_314349</name>
</gene>
<dbReference type="RefSeq" id="XP_001888972.1">
    <property type="nucleotide sequence ID" value="XM_001888937.1"/>
</dbReference>
<proteinExistence type="predicted"/>
<dbReference type="GeneID" id="6084567"/>
<feature type="transmembrane region" description="Helical" evidence="2">
    <location>
        <begin position="171"/>
        <end position="193"/>
    </location>
</feature>